<dbReference type="InterPro" id="IPR014729">
    <property type="entry name" value="Rossmann-like_a/b/a_fold"/>
</dbReference>
<dbReference type="OMA" id="QCKYINA"/>
<protein>
    <recommendedName>
        <fullName evidence="10">ethanolamine-phosphate cytidylyltransferase</fullName>
        <ecNumber evidence="10">2.7.7.14</ecNumber>
    </recommendedName>
    <alternativeName>
        <fullName evidence="11">CTP:phosphoethanolamine cytidylyltransferase</fullName>
    </alternativeName>
</protein>
<evidence type="ECO:0000256" key="10">
    <source>
        <dbReference type="ARBA" id="ARBA00024221"/>
    </source>
</evidence>
<comment type="pathway">
    <text evidence="9">Phospholipid metabolism; phosphatidylethanolamine biosynthesis; phosphatidylethanolamine from ethanolamine: step 2/3.</text>
</comment>
<dbReference type="Gene3D" id="3.40.50.620">
    <property type="entry name" value="HUPs"/>
    <property type="match status" value="2"/>
</dbReference>
<evidence type="ECO:0000256" key="2">
    <source>
        <dbReference type="ARBA" id="ARBA00010101"/>
    </source>
</evidence>
<feature type="domain" description="Cytidyltransferase-like" evidence="13">
    <location>
        <begin position="34"/>
        <end position="158"/>
    </location>
</feature>
<evidence type="ECO:0000256" key="12">
    <source>
        <dbReference type="SAM" id="MobiDB-lite"/>
    </source>
</evidence>
<dbReference type="FunFam" id="3.40.50.620:FF:000108">
    <property type="entry name" value="Ethanolamine-phosphate cytidylyltransferase isoform 2"/>
    <property type="match status" value="1"/>
</dbReference>
<keyword evidence="3" id="KW-0444">Lipid biosynthesis</keyword>
<evidence type="ECO:0000256" key="6">
    <source>
        <dbReference type="ARBA" id="ARBA00023098"/>
    </source>
</evidence>
<dbReference type="Proteomes" id="UP000887568">
    <property type="component" value="Unplaced"/>
</dbReference>
<evidence type="ECO:0000256" key="8">
    <source>
        <dbReference type="ARBA" id="ARBA00023264"/>
    </source>
</evidence>
<keyword evidence="8" id="KW-1208">Phospholipid metabolism</keyword>
<evidence type="ECO:0000256" key="7">
    <source>
        <dbReference type="ARBA" id="ARBA00023209"/>
    </source>
</evidence>
<feature type="domain" description="Cytidyltransferase-like" evidence="13">
    <location>
        <begin position="246"/>
        <end position="337"/>
    </location>
</feature>
<evidence type="ECO:0000256" key="1">
    <source>
        <dbReference type="ARBA" id="ARBA00005189"/>
    </source>
</evidence>
<dbReference type="GO" id="GO:0004306">
    <property type="term" value="F:ethanolamine-phosphate cytidylyltransferase activity"/>
    <property type="evidence" value="ECO:0007669"/>
    <property type="project" value="UniProtKB-EC"/>
</dbReference>
<keyword evidence="5" id="KW-0548">Nucleotidyltransferase</keyword>
<comment type="pathway">
    <text evidence="1">Lipid metabolism.</text>
</comment>
<keyword evidence="4" id="KW-0808">Transferase</keyword>
<keyword evidence="15" id="KW-1185">Reference proteome</keyword>
<evidence type="ECO:0000256" key="5">
    <source>
        <dbReference type="ARBA" id="ARBA00022695"/>
    </source>
</evidence>
<dbReference type="InterPro" id="IPR041723">
    <property type="entry name" value="CCT"/>
</dbReference>
<dbReference type="RefSeq" id="XP_038064215.1">
    <property type="nucleotide sequence ID" value="XM_038208287.1"/>
</dbReference>
<keyword evidence="7" id="KW-0594">Phospholipid biosynthesis</keyword>
<evidence type="ECO:0000256" key="11">
    <source>
        <dbReference type="ARBA" id="ARBA00031473"/>
    </source>
</evidence>
<evidence type="ECO:0000256" key="4">
    <source>
        <dbReference type="ARBA" id="ARBA00022679"/>
    </source>
</evidence>
<evidence type="ECO:0000313" key="15">
    <source>
        <dbReference type="Proteomes" id="UP000887568"/>
    </source>
</evidence>
<evidence type="ECO:0000313" key="14">
    <source>
        <dbReference type="EnsemblMetazoa" id="XP_038064215.1"/>
    </source>
</evidence>
<dbReference type="OrthoDB" id="40021at2759"/>
<dbReference type="PANTHER" id="PTHR45780:SF2">
    <property type="entry name" value="ETHANOLAMINE-PHOSPHATE CYTIDYLYLTRANSFERASE"/>
    <property type="match status" value="1"/>
</dbReference>
<dbReference type="EC" id="2.7.7.14" evidence="10"/>
<evidence type="ECO:0000256" key="9">
    <source>
        <dbReference type="ARBA" id="ARBA00024191"/>
    </source>
</evidence>
<organism evidence="14 15">
    <name type="scientific">Patiria miniata</name>
    <name type="common">Bat star</name>
    <name type="synonym">Asterina miniata</name>
    <dbReference type="NCBI Taxonomy" id="46514"/>
    <lineage>
        <taxon>Eukaryota</taxon>
        <taxon>Metazoa</taxon>
        <taxon>Echinodermata</taxon>
        <taxon>Eleutherozoa</taxon>
        <taxon>Asterozoa</taxon>
        <taxon>Asteroidea</taxon>
        <taxon>Valvatacea</taxon>
        <taxon>Valvatida</taxon>
        <taxon>Asterinidae</taxon>
        <taxon>Patiria</taxon>
    </lineage>
</organism>
<accession>A0A914AJQ2</accession>
<dbReference type="InterPro" id="IPR044608">
    <property type="entry name" value="Ect1/PCYT2"/>
</dbReference>
<feature type="region of interest" description="Disordered" evidence="12">
    <location>
        <begin position="1"/>
        <end position="23"/>
    </location>
</feature>
<reference evidence="14" key="1">
    <citation type="submission" date="2022-11" db="UniProtKB">
        <authorList>
            <consortium name="EnsemblMetazoa"/>
        </authorList>
    </citation>
    <scope>IDENTIFICATION</scope>
</reference>
<dbReference type="CDD" id="cd02174">
    <property type="entry name" value="CCT"/>
    <property type="match status" value="1"/>
</dbReference>
<dbReference type="GeneID" id="119734745"/>
<evidence type="ECO:0000259" key="13">
    <source>
        <dbReference type="Pfam" id="PF01467"/>
    </source>
</evidence>
<dbReference type="CDD" id="cd02173">
    <property type="entry name" value="ECT"/>
    <property type="match status" value="1"/>
</dbReference>
<comment type="similarity">
    <text evidence="2">Belongs to the cytidylyltransferase family.</text>
</comment>
<dbReference type="EnsemblMetazoa" id="XM_038208287.1">
    <property type="protein sequence ID" value="XP_038064215.1"/>
    <property type="gene ID" value="LOC119734745"/>
</dbReference>
<proteinExistence type="inferred from homology"/>
<dbReference type="GO" id="GO:0005737">
    <property type="term" value="C:cytoplasm"/>
    <property type="evidence" value="ECO:0007669"/>
    <property type="project" value="TreeGrafter"/>
</dbReference>
<sequence>MADNGNVPMMKRSTYDEDDQTSAGKRQRKIVRVWCDGCYDLVHFGHANSLRQAKQMGDYLIVGVHSDAEIMEHKGPPVINEKERYAMVRAIKWVDEVIEGAPYVTEIETLDKYNCDFCVHGNDITLDVDGNDTYRKVKAAGRYKECQRTAGVSTTDLVGRMLLMTKTHHMIGHDVPSRSSGDNPSINILQCSVALGSEISLGKLKQKSCSSMSSPYTGVSQFLPTTRKIIQFAGGKEPAPGDTIVYCPGAFDLFHAGHAAFLREARKMGDFLIVGLHTDKEVNRYDGGNYPIMNLHERTLSVLACRYVDEVVIGAPPEITGDLLDHFKVNVVVQGMTHIQPVADGVDPYEEPKKRGTLKLIDSKSDLSTAKIVARIIENRIRFQQRNKKKQEKELRMIQLLERRRSEDVERRKSEELQRHKTEAREQGRQDTVEEVFE</sequence>
<dbReference type="AlphaFoldDB" id="A0A914AJQ2"/>
<keyword evidence="6" id="KW-0443">Lipid metabolism</keyword>
<dbReference type="InterPro" id="IPR004821">
    <property type="entry name" value="Cyt_trans-like"/>
</dbReference>
<dbReference type="PANTHER" id="PTHR45780">
    <property type="entry name" value="ETHANOLAMINE-PHOSPHATE CYTIDYLYLTRANSFERASE"/>
    <property type="match status" value="1"/>
</dbReference>
<feature type="region of interest" description="Disordered" evidence="12">
    <location>
        <begin position="405"/>
        <end position="438"/>
    </location>
</feature>
<dbReference type="SUPFAM" id="SSF52374">
    <property type="entry name" value="Nucleotidylyl transferase"/>
    <property type="match status" value="2"/>
</dbReference>
<dbReference type="NCBIfam" id="TIGR00125">
    <property type="entry name" value="cyt_tran_rel"/>
    <property type="match status" value="2"/>
</dbReference>
<dbReference type="Pfam" id="PF01467">
    <property type="entry name" value="CTP_transf_like"/>
    <property type="match status" value="2"/>
</dbReference>
<feature type="compositionally biased region" description="Basic and acidic residues" evidence="12">
    <location>
        <begin position="405"/>
        <end position="432"/>
    </location>
</feature>
<name>A0A914AJQ2_PATMI</name>
<evidence type="ECO:0000256" key="3">
    <source>
        <dbReference type="ARBA" id="ARBA00022516"/>
    </source>
</evidence>
<dbReference type="CTD" id="5833"/>
<dbReference type="GO" id="GO:0006646">
    <property type="term" value="P:phosphatidylethanolamine biosynthetic process"/>
    <property type="evidence" value="ECO:0007669"/>
    <property type="project" value="InterPro"/>
</dbReference>